<evidence type="ECO:0000313" key="12">
    <source>
        <dbReference type="Proteomes" id="UP001287356"/>
    </source>
</evidence>
<evidence type="ECO:0000256" key="3">
    <source>
        <dbReference type="ARBA" id="ARBA00005336"/>
    </source>
</evidence>
<comment type="similarity">
    <text evidence="3 9">Belongs to the glycosyl hydrolase 3 family.</text>
</comment>
<dbReference type="InterPro" id="IPR017853">
    <property type="entry name" value="GH"/>
</dbReference>
<evidence type="ECO:0000256" key="7">
    <source>
        <dbReference type="ARBA" id="ARBA00023295"/>
    </source>
</evidence>
<feature type="domain" description="PA14" evidence="10">
    <location>
        <begin position="395"/>
        <end position="552"/>
    </location>
</feature>
<dbReference type="Proteomes" id="UP001287356">
    <property type="component" value="Unassembled WGS sequence"/>
</dbReference>
<dbReference type="InterPro" id="IPR036962">
    <property type="entry name" value="Glyco_hydro_3_N_sf"/>
</dbReference>
<dbReference type="Gene3D" id="3.40.50.1700">
    <property type="entry name" value="Glycoside hydrolase family 3 C-terminal domain"/>
    <property type="match status" value="1"/>
</dbReference>
<dbReference type="Pfam" id="PF14310">
    <property type="entry name" value="Fn3-like"/>
    <property type="match status" value="1"/>
</dbReference>
<dbReference type="InterPro" id="IPR037524">
    <property type="entry name" value="PA14/GLEYA"/>
</dbReference>
<dbReference type="InterPro" id="IPR002772">
    <property type="entry name" value="Glyco_hydro_3_C"/>
</dbReference>
<keyword evidence="7 9" id="KW-0326">Glycosidase</keyword>
<name>A0AAE0N0H0_9PEZI</name>
<proteinExistence type="inferred from homology"/>
<dbReference type="PANTHER" id="PTHR42715:SF27">
    <property type="entry name" value="BETA-GLUCOSIDASE-RELATED"/>
    <property type="match status" value="1"/>
</dbReference>
<evidence type="ECO:0000313" key="11">
    <source>
        <dbReference type="EMBL" id="KAK3365653.1"/>
    </source>
</evidence>
<sequence>MADLDVEKKLRELSVGDKCDLLAGQDFWHTKCLPKHDIPSIRMSDGPNGVRGTHFFNGVPSACFPCGTALGATWNVKLLCEAGEHMGAEARLKSAHVILGPTVNMQRSPLGGRGFESISEDPVLAGLGAGALINGIQSTGVQATIKHFVCNDQEHRRNAMQAVVTQRALREIYLLPFQLAIRDSKPSALMTGYNGVNGTYCSENTDLLNILRKEWDYEGLIMSDWFGTYSTTAAANAGLDLEMPGPPRFRGEVLKFNVGTDKVPRYVINERARSFLKFLKKCYASGIPEHGPETTGNTEKLRAFLRRLGNESLVLLKNENNVLPLKKDKKTVVIGPNAKVAVYHGGGSAVIPAYYAVTPFDGIADKLKPEIPDYTIGSHAHKMLPILGPQVINLNKGIGFVMSVYNEGPDVQNRKYIDKLTVQSTEMLFTDYTVPQQALWYADFDGLLVAEQTGDYEFGVVVVGTAKLFVDGKVVVDNASEQQQGDAFFGAGTVEVKNKIPVEKGKSYKIHVEFASAPTSKLPDNNALFGGSALRLGGVYDIDAEKEIQHAVDLAKDAEQVIICGGLNADWETEGIDREVMDLPAPMDDLICRVARANKNTVFVNQSGTPVSMPWIDEVSAVVQAWYGGNETGNVIADVLFGDVNPSGKLSLSFPIRVQDNPAYLNFRAEGGRTLYGEDIYVGYRFYDQAHRPVLFPFGHGLSYTTFEFSDLTVTERPREGTDLVIEVNVKNTGSVEGAEVVEVYILPPDMKSQPVATVDTVVVCRPKKELKGFTKVRLGPGDEARACVVVPTKYATSYWDEVRAKWCSDCGTYTVVASSSSAFTPENSIQKTFDLKGTFWWKGL</sequence>
<dbReference type="Gene3D" id="2.60.120.260">
    <property type="entry name" value="Galactose-binding domain-like"/>
    <property type="match status" value="1"/>
</dbReference>
<reference evidence="11" key="2">
    <citation type="submission" date="2023-06" db="EMBL/GenBank/DDBJ databases">
        <authorList>
            <consortium name="Lawrence Berkeley National Laboratory"/>
            <person name="Haridas S."/>
            <person name="Hensen N."/>
            <person name="Bonometti L."/>
            <person name="Westerberg I."/>
            <person name="Brannstrom I.O."/>
            <person name="Guillou S."/>
            <person name="Cros-Aarteil S."/>
            <person name="Calhoun S."/>
            <person name="Kuo A."/>
            <person name="Mondo S."/>
            <person name="Pangilinan J."/>
            <person name="Riley R."/>
            <person name="Labutti K."/>
            <person name="Andreopoulos B."/>
            <person name="Lipzen A."/>
            <person name="Chen C."/>
            <person name="Yanf M."/>
            <person name="Daum C."/>
            <person name="Ng V."/>
            <person name="Clum A."/>
            <person name="Steindorff A."/>
            <person name="Ohm R."/>
            <person name="Martin F."/>
            <person name="Silar P."/>
            <person name="Natvig D."/>
            <person name="Lalanne C."/>
            <person name="Gautier V."/>
            <person name="Ament-Velasquez S.L."/>
            <person name="Kruys A."/>
            <person name="Hutchinson M.I."/>
            <person name="Powell A.J."/>
            <person name="Barry K."/>
            <person name="Miller A.N."/>
            <person name="Grigoriev I.V."/>
            <person name="Debuchy R."/>
            <person name="Gladieux P."/>
            <person name="Thoren M.H."/>
            <person name="Johannesson H."/>
        </authorList>
    </citation>
    <scope>NUCLEOTIDE SEQUENCE</scope>
    <source>
        <strain evidence="11">CBS 958.72</strain>
    </source>
</reference>
<dbReference type="InterPro" id="IPR026891">
    <property type="entry name" value="Fn3-like"/>
</dbReference>
<dbReference type="InterPro" id="IPR036881">
    <property type="entry name" value="Glyco_hydro_3_C_sf"/>
</dbReference>
<dbReference type="EC" id="3.2.1.21" evidence="9"/>
<keyword evidence="6 9" id="KW-0119">Carbohydrate metabolism</keyword>
<dbReference type="EMBL" id="JAULSN010000008">
    <property type="protein sequence ID" value="KAK3365653.1"/>
    <property type="molecule type" value="Genomic_DNA"/>
</dbReference>
<dbReference type="InterPro" id="IPR019800">
    <property type="entry name" value="Glyco_hydro_3_AS"/>
</dbReference>
<keyword evidence="4 9" id="KW-0378">Hydrolase</keyword>
<comment type="caution">
    <text evidence="11">The sequence shown here is derived from an EMBL/GenBank/DDBJ whole genome shotgun (WGS) entry which is preliminary data.</text>
</comment>
<evidence type="ECO:0000256" key="2">
    <source>
        <dbReference type="ARBA" id="ARBA00004987"/>
    </source>
</evidence>
<reference evidence="11" key="1">
    <citation type="journal article" date="2023" name="Mol. Phylogenet. Evol.">
        <title>Genome-scale phylogeny and comparative genomics of the fungal order Sordariales.</title>
        <authorList>
            <person name="Hensen N."/>
            <person name="Bonometti L."/>
            <person name="Westerberg I."/>
            <person name="Brannstrom I.O."/>
            <person name="Guillou S."/>
            <person name="Cros-Aarteil S."/>
            <person name="Calhoun S."/>
            <person name="Haridas S."/>
            <person name="Kuo A."/>
            <person name="Mondo S."/>
            <person name="Pangilinan J."/>
            <person name="Riley R."/>
            <person name="LaButti K."/>
            <person name="Andreopoulos B."/>
            <person name="Lipzen A."/>
            <person name="Chen C."/>
            <person name="Yan M."/>
            <person name="Daum C."/>
            <person name="Ng V."/>
            <person name="Clum A."/>
            <person name="Steindorff A."/>
            <person name="Ohm R.A."/>
            <person name="Martin F."/>
            <person name="Silar P."/>
            <person name="Natvig D.O."/>
            <person name="Lalanne C."/>
            <person name="Gautier V."/>
            <person name="Ament-Velasquez S.L."/>
            <person name="Kruys A."/>
            <person name="Hutchinson M.I."/>
            <person name="Powell A.J."/>
            <person name="Barry K."/>
            <person name="Miller A.N."/>
            <person name="Grigoriev I.V."/>
            <person name="Debuchy R."/>
            <person name="Gladieux P."/>
            <person name="Hiltunen Thoren M."/>
            <person name="Johannesson H."/>
        </authorList>
    </citation>
    <scope>NUCLEOTIDE SEQUENCE</scope>
    <source>
        <strain evidence="11">CBS 958.72</strain>
    </source>
</reference>
<dbReference type="SMART" id="SM01217">
    <property type="entry name" value="Fn3_like"/>
    <property type="match status" value="1"/>
</dbReference>
<dbReference type="GO" id="GO:0009251">
    <property type="term" value="P:glucan catabolic process"/>
    <property type="evidence" value="ECO:0007669"/>
    <property type="project" value="TreeGrafter"/>
</dbReference>
<protein>
    <recommendedName>
        <fullName evidence="9">beta-glucosidase</fullName>
        <ecNumber evidence="9">3.2.1.21</ecNumber>
    </recommendedName>
</protein>
<gene>
    <name evidence="11" type="ORF">B0T24DRAFT_536887</name>
</gene>
<keyword evidence="8 9" id="KW-0624">Polysaccharide degradation</keyword>
<dbReference type="GO" id="GO:0008422">
    <property type="term" value="F:beta-glucosidase activity"/>
    <property type="evidence" value="ECO:0007669"/>
    <property type="project" value="UniProtKB-EC"/>
</dbReference>
<evidence type="ECO:0000256" key="6">
    <source>
        <dbReference type="ARBA" id="ARBA00023277"/>
    </source>
</evidence>
<accession>A0AAE0N0H0</accession>
<dbReference type="Gene3D" id="3.20.20.300">
    <property type="entry name" value="Glycoside hydrolase, family 3, N-terminal domain"/>
    <property type="match status" value="1"/>
</dbReference>
<keyword evidence="12" id="KW-1185">Reference proteome</keyword>
<comment type="catalytic activity">
    <reaction evidence="1 9">
        <text>Hydrolysis of terminal, non-reducing beta-D-glucosyl residues with release of beta-D-glucose.</text>
        <dbReference type="EC" id="3.2.1.21"/>
    </reaction>
</comment>
<dbReference type="AlphaFoldDB" id="A0AAE0N0H0"/>
<dbReference type="Pfam" id="PF07691">
    <property type="entry name" value="PA14"/>
    <property type="match status" value="1"/>
</dbReference>
<dbReference type="Pfam" id="PF00933">
    <property type="entry name" value="Glyco_hydro_3"/>
    <property type="match status" value="1"/>
</dbReference>
<dbReference type="InterPro" id="IPR011658">
    <property type="entry name" value="PA14_dom"/>
</dbReference>
<dbReference type="Pfam" id="PF01915">
    <property type="entry name" value="Glyco_hydro_3_C"/>
    <property type="match status" value="1"/>
</dbReference>
<dbReference type="InterPro" id="IPR001764">
    <property type="entry name" value="Glyco_hydro_3_N"/>
</dbReference>
<evidence type="ECO:0000256" key="5">
    <source>
        <dbReference type="ARBA" id="ARBA00023180"/>
    </source>
</evidence>
<evidence type="ECO:0000259" key="10">
    <source>
        <dbReference type="PROSITE" id="PS51820"/>
    </source>
</evidence>
<evidence type="ECO:0000256" key="9">
    <source>
        <dbReference type="RuleBase" id="RU361161"/>
    </source>
</evidence>
<evidence type="ECO:0000256" key="8">
    <source>
        <dbReference type="ARBA" id="ARBA00023326"/>
    </source>
</evidence>
<dbReference type="SUPFAM" id="SSF52279">
    <property type="entry name" value="Beta-D-glucan exohydrolase, C-terminal domain"/>
    <property type="match status" value="1"/>
</dbReference>
<dbReference type="InterPro" id="IPR050288">
    <property type="entry name" value="Cellulose_deg_GH3"/>
</dbReference>
<evidence type="ECO:0000256" key="1">
    <source>
        <dbReference type="ARBA" id="ARBA00000448"/>
    </source>
</evidence>
<dbReference type="PROSITE" id="PS00775">
    <property type="entry name" value="GLYCOSYL_HYDROL_F3"/>
    <property type="match status" value="1"/>
</dbReference>
<dbReference type="PANTHER" id="PTHR42715">
    <property type="entry name" value="BETA-GLUCOSIDASE"/>
    <property type="match status" value="1"/>
</dbReference>
<dbReference type="PRINTS" id="PR00133">
    <property type="entry name" value="GLHYDRLASE3"/>
</dbReference>
<comment type="pathway">
    <text evidence="2 9">Glycan metabolism; cellulose degradation.</text>
</comment>
<organism evidence="11 12">
    <name type="scientific">Lasiosphaeria ovina</name>
    <dbReference type="NCBI Taxonomy" id="92902"/>
    <lineage>
        <taxon>Eukaryota</taxon>
        <taxon>Fungi</taxon>
        <taxon>Dikarya</taxon>
        <taxon>Ascomycota</taxon>
        <taxon>Pezizomycotina</taxon>
        <taxon>Sordariomycetes</taxon>
        <taxon>Sordariomycetidae</taxon>
        <taxon>Sordariales</taxon>
        <taxon>Lasiosphaeriaceae</taxon>
        <taxon>Lasiosphaeria</taxon>
    </lineage>
</organism>
<dbReference type="SUPFAM" id="SSF51445">
    <property type="entry name" value="(Trans)glycosidases"/>
    <property type="match status" value="1"/>
</dbReference>
<evidence type="ECO:0000256" key="4">
    <source>
        <dbReference type="ARBA" id="ARBA00022801"/>
    </source>
</evidence>
<dbReference type="SMART" id="SM00758">
    <property type="entry name" value="PA14"/>
    <property type="match status" value="1"/>
</dbReference>
<dbReference type="PROSITE" id="PS51820">
    <property type="entry name" value="PA14"/>
    <property type="match status" value="1"/>
</dbReference>
<keyword evidence="5" id="KW-0325">Glycoprotein</keyword>
<dbReference type="InterPro" id="IPR013783">
    <property type="entry name" value="Ig-like_fold"/>
</dbReference>
<dbReference type="Gene3D" id="2.60.40.10">
    <property type="entry name" value="Immunoglobulins"/>
    <property type="match status" value="1"/>
</dbReference>